<dbReference type="RefSeq" id="WP_229745362.1">
    <property type="nucleotide sequence ID" value="NZ_BMFV01000002.1"/>
</dbReference>
<comment type="caution">
    <text evidence="1">The sequence shown here is derived from an EMBL/GenBank/DDBJ whole genome shotgun (WGS) entry which is preliminary data.</text>
</comment>
<reference evidence="1" key="1">
    <citation type="journal article" date="2014" name="Int. J. Syst. Evol. Microbiol.">
        <title>Complete genome sequence of Corynebacterium casei LMG S-19264T (=DSM 44701T), isolated from a smear-ripened cheese.</title>
        <authorList>
            <consortium name="US DOE Joint Genome Institute (JGI-PGF)"/>
            <person name="Walter F."/>
            <person name="Albersmeier A."/>
            <person name="Kalinowski J."/>
            <person name="Ruckert C."/>
        </authorList>
    </citation>
    <scope>NUCLEOTIDE SEQUENCE</scope>
    <source>
        <strain evidence="1">CGMCC 1.12777</strain>
    </source>
</reference>
<evidence type="ECO:0008006" key="3">
    <source>
        <dbReference type="Google" id="ProtNLM"/>
    </source>
</evidence>
<reference evidence="1" key="2">
    <citation type="submission" date="2020-09" db="EMBL/GenBank/DDBJ databases">
        <authorList>
            <person name="Sun Q."/>
            <person name="Zhou Y."/>
        </authorList>
    </citation>
    <scope>NUCLEOTIDE SEQUENCE</scope>
    <source>
        <strain evidence="1">CGMCC 1.12777</strain>
    </source>
</reference>
<keyword evidence="2" id="KW-1185">Reference proteome</keyword>
<organism evidence="1 2">
    <name type="scientific">Pullulanibacillus pueri</name>
    <dbReference type="NCBI Taxonomy" id="1437324"/>
    <lineage>
        <taxon>Bacteria</taxon>
        <taxon>Bacillati</taxon>
        <taxon>Bacillota</taxon>
        <taxon>Bacilli</taxon>
        <taxon>Bacillales</taxon>
        <taxon>Sporolactobacillaceae</taxon>
        <taxon>Pullulanibacillus</taxon>
    </lineage>
</organism>
<evidence type="ECO:0000313" key="1">
    <source>
        <dbReference type="EMBL" id="GGH75195.1"/>
    </source>
</evidence>
<sequence length="110" mass="11561">MSNHNDPSCNNCQNHCPENETIYCDPQTIVHDTYIPRVVTYVHPIVHVNRQNIVDVPRHVYPQSYETVVADTDNAGTGNTGAGGPGAGGFGGGAGGFGGGAGFGNAGWFW</sequence>
<protein>
    <recommendedName>
        <fullName evidence="3">Spore coat protein D</fullName>
    </recommendedName>
</protein>
<accession>A0A8J3EKM7</accession>
<name>A0A8J3EKM7_9BACL</name>
<dbReference type="Proteomes" id="UP000656813">
    <property type="component" value="Unassembled WGS sequence"/>
</dbReference>
<dbReference type="AlphaFoldDB" id="A0A8J3EKM7"/>
<gene>
    <name evidence="1" type="ORF">GCM10007096_04160</name>
</gene>
<dbReference type="EMBL" id="BMFV01000002">
    <property type="protein sequence ID" value="GGH75195.1"/>
    <property type="molecule type" value="Genomic_DNA"/>
</dbReference>
<proteinExistence type="predicted"/>
<evidence type="ECO:0000313" key="2">
    <source>
        <dbReference type="Proteomes" id="UP000656813"/>
    </source>
</evidence>